<evidence type="ECO:0000313" key="14">
    <source>
        <dbReference type="EMBL" id="SEB13501.1"/>
    </source>
</evidence>
<comment type="subunit">
    <text evidence="11">Homodimer.</text>
</comment>
<dbReference type="CDD" id="cd00575">
    <property type="entry name" value="NOS_oxygenase"/>
    <property type="match status" value="1"/>
</dbReference>
<dbReference type="Gene3D" id="3.90.1230.10">
    <property type="entry name" value="Nitric Oxide Synthase, Chain A, domain 3"/>
    <property type="match status" value="1"/>
</dbReference>
<keyword evidence="6 11" id="KW-0349">Heme</keyword>
<reference evidence="14 15" key="1">
    <citation type="submission" date="2016-10" db="EMBL/GenBank/DDBJ databases">
        <authorList>
            <person name="de Groot N.N."/>
        </authorList>
    </citation>
    <scope>NUCLEOTIDE SEQUENCE [LARGE SCALE GENOMIC DNA]</scope>
    <source>
        <strain evidence="14 15">CCM7597</strain>
    </source>
</reference>
<comment type="miscellaneous">
    <text evidence="11">This protein is similar to the oxygenase domain of eukaryotic nitric oxide synthases but lacks the reductase domain which, in eukaryotes, is responsible for transfer of electrons to the ferric heme during nitric oxide synthesis.</text>
</comment>
<proteinExistence type="inferred from homology"/>
<dbReference type="EMBL" id="FNQR01000019">
    <property type="protein sequence ID" value="SEB13501.1"/>
    <property type="molecule type" value="Genomic_DNA"/>
</dbReference>
<dbReference type="PIRSF" id="PIRSF037219">
    <property type="entry name" value="NOS_oxygenase"/>
    <property type="match status" value="1"/>
</dbReference>
<evidence type="ECO:0000256" key="6">
    <source>
        <dbReference type="ARBA" id="ARBA00022617"/>
    </source>
</evidence>
<comment type="cofactor">
    <cofactor evidence="1 11 12">
        <name>heme</name>
        <dbReference type="ChEBI" id="CHEBI:30413"/>
    </cofactor>
</comment>
<evidence type="ECO:0000256" key="1">
    <source>
        <dbReference type="ARBA" id="ARBA00001971"/>
    </source>
</evidence>
<dbReference type="GO" id="GO:0046872">
    <property type="term" value="F:metal ion binding"/>
    <property type="evidence" value="ECO:0007669"/>
    <property type="project" value="UniProtKB-KW"/>
</dbReference>
<evidence type="ECO:0000313" key="15">
    <source>
        <dbReference type="Proteomes" id="UP000198584"/>
    </source>
</evidence>
<accession>A0A1H4GW52</accession>
<gene>
    <name evidence="14" type="ORF">SAMN05421743_1198</name>
</gene>
<sequence>MTTGLYQKAEDFIYKCYQELGKSPEETAQRLQTISAEIKCTGTYQHTYEELTHGARMAWRNSNRCIGRLFWNSLQVIDARSVTDEARIIEALFHHIDFAINEGRIRPTITIFRPSSTKIWNHQLFRYAGYQNSDGSTTGDPASISFTEKCMELGWQSQKSDFDLLPLVIQVNDRAPYIQELPKDLVKEVPIEHPDYPWFSKLGLRWYAVPIISDMILEIGVIEYQASPFNGWYMETEIGARNFADQFRYNLLPMIGEKMGLNTKENRSLWKDRTLIEFNTAVLYSFKRDGVSIVDHHTAAEQFQLFEEQELKQGREYTGDWSWLIPPLSPASTHIFHTSYDSKEQTPNFFYRKKLPY</sequence>
<dbReference type="InterPro" id="IPR017142">
    <property type="entry name" value="Nitric_oxide_synthase_Oase-su"/>
</dbReference>
<keyword evidence="7 11" id="KW-0479">Metal-binding</keyword>
<dbReference type="OrthoDB" id="3398374at2"/>
<comment type="similarity">
    <text evidence="3 11">Belongs to the NOS family. Bacterial NOS oxygenase subfamily.</text>
</comment>
<evidence type="ECO:0000256" key="8">
    <source>
        <dbReference type="ARBA" id="ARBA00023002"/>
    </source>
</evidence>
<dbReference type="SUPFAM" id="SSF56512">
    <property type="entry name" value="Nitric oxide (NO) synthase oxygenase domain"/>
    <property type="match status" value="1"/>
</dbReference>
<dbReference type="Pfam" id="PF02898">
    <property type="entry name" value="NO_synthase"/>
    <property type="match status" value="1"/>
</dbReference>
<dbReference type="PROSITE" id="PS60001">
    <property type="entry name" value="NOS"/>
    <property type="match status" value="1"/>
</dbReference>
<evidence type="ECO:0000256" key="5">
    <source>
        <dbReference type="ARBA" id="ARBA00018859"/>
    </source>
</evidence>
<name>A0A1H4GW52_9BACI</name>
<evidence type="ECO:0000256" key="3">
    <source>
        <dbReference type="ARBA" id="ARBA00005411"/>
    </source>
</evidence>
<dbReference type="Proteomes" id="UP000198584">
    <property type="component" value="Unassembled WGS sequence"/>
</dbReference>
<evidence type="ECO:0000256" key="10">
    <source>
        <dbReference type="ARBA" id="ARBA00048713"/>
    </source>
</evidence>
<dbReference type="STRING" id="571932.SAMN05421743_1198"/>
<evidence type="ECO:0000256" key="7">
    <source>
        <dbReference type="ARBA" id="ARBA00022723"/>
    </source>
</evidence>
<keyword evidence="8 11" id="KW-0560">Oxidoreductase</keyword>
<feature type="binding site" description="axial binding residue" evidence="12">
    <location>
        <position position="65"/>
    </location>
    <ligand>
        <name>heme</name>
        <dbReference type="ChEBI" id="CHEBI:30413"/>
    </ligand>
    <ligandPart>
        <name>Fe</name>
        <dbReference type="ChEBI" id="CHEBI:18248"/>
    </ligandPart>
</feature>
<dbReference type="GO" id="GO:0006809">
    <property type="term" value="P:nitric oxide biosynthetic process"/>
    <property type="evidence" value="ECO:0007669"/>
    <property type="project" value="InterPro"/>
</dbReference>
<protein>
    <recommendedName>
        <fullName evidence="5 11">Nitric oxide synthase oxygenase</fullName>
        <ecNumber evidence="4 11">1.14.14.47</ecNumber>
    </recommendedName>
</protein>
<dbReference type="InterPro" id="IPR004030">
    <property type="entry name" value="NOS_N"/>
</dbReference>
<dbReference type="RefSeq" id="WP_093046303.1">
    <property type="nucleotide sequence ID" value="NZ_FNQR01000019.1"/>
</dbReference>
<dbReference type="PANTHER" id="PTHR43410:SF1">
    <property type="entry name" value="NITRIC OXIDE SYNTHASE"/>
    <property type="match status" value="1"/>
</dbReference>
<feature type="domain" description="Nitric oxide synthase (NOS)" evidence="13">
    <location>
        <begin position="64"/>
        <end position="71"/>
    </location>
</feature>
<organism evidence="14 15">
    <name type="scientific">Thalassobacillus cyri</name>
    <dbReference type="NCBI Taxonomy" id="571932"/>
    <lineage>
        <taxon>Bacteria</taxon>
        <taxon>Bacillati</taxon>
        <taxon>Bacillota</taxon>
        <taxon>Bacilli</taxon>
        <taxon>Bacillales</taxon>
        <taxon>Bacillaceae</taxon>
        <taxon>Thalassobacillus</taxon>
    </lineage>
</organism>
<dbReference type="Gene3D" id="3.90.440.10">
    <property type="entry name" value="Nitric Oxide Synthase,Heme Domain,Chain A domain 2"/>
    <property type="match status" value="1"/>
</dbReference>
<keyword evidence="9 11" id="KW-0408">Iron</keyword>
<dbReference type="InterPro" id="IPR044940">
    <property type="entry name" value="NOS_dom_2"/>
</dbReference>
<dbReference type="GO" id="GO:0020037">
    <property type="term" value="F:heme binding"/>
    <property type="evidence" value="ECO:0007669"/>
    <property type="project" value="InterPro"/>
</dbReference>
<dbReference type="InterPro" id="IPR044944">
    <property type="entry name" value="NOS_dom_3"/>
</dbReference>
<dbReference type="GO" id="GO:0004517">
    <property type="term" value="F:nitric-oxide synthase activity"/>
    <property type="evidence" value="ECO:0007669"/>
    <property type="project" value="InterPro"/>
</dbReference>
<dbReference type="EC" id="1.14.14.47" evidence="4 11"/>
<evidence type="ECO:0000256" key="12">
    <source>
        <dbReference type="PIRSR" id="PIRSR037219-1"/>
    </source>
</evidence>
<dbReference type="InterPro" id="IPR050607">
    <property type="entry name" value="NOS"/>
</dbReference>
<dbReference type="PANTHER" id="PTHR43410">
    <property type="entry name" value="NITRIC OXIDE SYNTHASE OXYGENASE"/>
    <property type="match status" value="1"/>
</dbReference>
<evidence type="ECO:0000256" key="9">
    <source>
        <dbReference type="ARBA" id="ARBA00023004"/>
    </source>
</evidence>
<dbReference type="AlphaFoldDB" id="A0A1H4GW52"/>
<dbReference type="InterPro" id="IPR044943">
    <property type="entry name" value="NOS_dom_1"/>
</dbReference>
<evidence type="ECO:0000256" key="11">
    <source>
        <dbReference type="PIRNR" id="PIRNR037219"/>
    </source>
</evidence>
<evidence type="ECO:0000259" key="13">
    <source>
        <dbReference type="PROSITE" id="PS60001"/>
    </source>
</evidence>
<keyword evidence="15" id="KW-1185">Reference proteome</keyword>
<comment type="function">
    <text evidence="2 11">Catalyzes the production of nitric oxide.</text>
</comment>
<evidence type="ECO:0000256" key="4">
    <source>
        <dbReference type="ARBA" id="ARBA00012735"/>
    </source>
</evidence>
<evidence type="ECO:0000256" key="2">
    <source>
        <dbReference type="ARBA" id="ARBA00002642"/>
    </source>
</evidence>
<dbReference type="Gene3D" id="3.90.340.10">
    <property type="entry name" value="Nitric Oxide Synthase, Chain A, domain 1"/>
    <property type="match status" value="1"/>
</dbReference>
<comment type="catalytic activity">
    <reaction evidence="10">
        <text>3 reduced [flavodoxin] + 2 L-arginine + 4 O2 = 3 oxidized [flavodoxin] + 2 L-citrulline + 2 nitric oxide + 4 H2O + 5 H(+)</text>
        <dbReference type="Rhea" id="RHEA:52324"/>
        <dbReference type="Rhea" id="RHEA-COMP:10622"/>
        <dbReference type="Rhea" id="RHEA-COMP:10623"/>
        <dbReference type="ChEBI" id="CHEBI:15377"/>
        <dbReference type="ChEBI" id="CHEBI:15378"/>
        <dbReference type="ChEBI" id="CHEBI:15379"/>
        <dbReference type="ChEBI" id="CHEBI:16480"/>
        <dbReference type="ChEBI" id="CHEBI:32682"/>
        <dbReference type="ChEBI" id="CHEBI:57618"/>
        <dbReference type="ChEBI" id="CHEBI:57743"/>
        <dbReference type="ChEBI" id="CHEBI:58210"/>
        <dbReference type="EC" id="1.14.14.47"/>
    </reaction>
</comment>
<dbReference type="InterPro" id="IPR036119">
    <property type="entry name" value="NOS_N_sf"/>
</dbReference>